<evidence type="ECO:0000256" key="1">
    <source>
        <dbReference type="SAM" id="Phobius"/>
    </source>
</evidence>
<feature type="transmembrane region" description="Helical" evidence="1">
    <location>
        <begin position="65"/>
        <end position="85"/>
    </location>
</feature>
<feature type="transmembrane region" description="Helical" evidence="1">
    <location>
        <begin position="21"/>
        <end position="45"/>
    </location>
</feature>
<keyword evidence="3" id="KW-1185">Reference proteome</keyword>
<sequence>MSHHPDSPTPRPDPLSRGYKHLLWLPLTLSVAAALSWVPFVFSAINLCGVSGCSGGGYGVSYGPLGISIALNVLIGVFFFLAAAAPPWGPVRRRLTLSGLLGLGVAALLTVSQLSARFG</sequence>
<accession>A0ABZ3FTR9</accession>
<dbReference type="Proteomes" id="UP001442841">
    <property type="component" value="Chromosome"/>
</dbReference>
<dbReference type="RefSeq" id="WP_425310214.1">
    <property type="nucleotide sequence ID" value="NZ_CP154795.1"/>
</dbReference>
<keyword evidence="1" id="KW-1133">Transmembrane helix</keyword>
<name>A0ABZ3FTR9_9ACTN</name>
<dbReference type="EMBL" id="CP154795">
    <property type="protein sequence ID" value="XAN08787.1"/>
    <property type="molecule type" value="Genomic_DNA"/>
</dbReference>
<feature type="transmembrane region" description="Helical" evidence="1">
    <location>
        <begin position="97"/>
        <end position="116"/>
    </location>
</feature>
<proteinExistence type="predicted"/>
<evidence type="ECO:0000313" key="3">
    <source>
        <dbReference type="Proteomes" id="UP001442841"/>
    </source>
</evidence>
<reference evidence="2 3" key="1">
    <citation type="submission" date="2024-04" db="EMBL/GenBank/DDBJ databases">
        <title>Isolation of an actinomycete strain from pig manure.</title>
        <authorList>
            <person name="Gong T."/>
            <person name="Yu Z."/>
            <person name="An M."/>
            <person name="Wei C."/>
            <person name="Yang W."/>
            <person name="Liu L."/>
        </authorList>
    </citation>
    <scope>NUCLEOTIDE SEQUENCE [LARGE SCALE GENOMIC DNA]</scope>
    <source>
        <strain evidence="2 3">ZF39</strain>
    </source>
</reference>
<evidence type="ECO:0000313" key="2">
    <source>
        <dbReference type="EMBL" id="XAN08787.1"/>
    </source>
</evidence>
<gene>
    <name evidence="2" type="ORF">AADG42_16235</name>
</gene>
<keyword evidence="1" id="KW-0472">Membrane</keyword>
<evidence type="ECO:0008006" key="4">
    <source>
        <dbReference type="Google" id="ProtNLM"/>
    </source>
</evidence>
<organism evidence="2 3">
    <name type="scientific">Ammonicoccus fulvus</name>
    <dbReference type="NCBI Taxonomy" id="3138240"/>
    <lineage>
        <taxon>Bacteria</taxon>
        <taxon>Bacillati</taxon>
        <taxon>Actinomycetota</taxon>
        <taxon>Actinomycetes</taxon>
        <taxon>Propionibacteriales</taxon>
        <taxon>Propionibacteriaceae</taxon>
        <taxon>Ammonicoccus</taxon>
    </lineage>
</organism>
<keyword evidence="1" id="KW-0812">Transmembrane</keyword>
<protein>
    <recommendedName>
        <fullName evidence="4">Transmembrane protein</fullName>
    </recommendedName>
</protein>